<name>A0A7Y2Q112_9MICO</name>
<evidence type="ECO:0000313" key="3">
    <source>
        <dbReference type="EMBL" id="NNH03445.1"/>
    </source>
</evidence>
<sequence length="370" mass="40798">MTTKADARTGWQTALTAAVLKVLPLLWVGRLSWMRIALAPIFGLYTYRLVRGWQIEQPQLAYEGWMLRLVPESLREFLFTHPQAVGFAVLGLTVLSVVGLATRPALFVLAAIGLFARAVDTSQGVFDHESSLTTQVLLVLAFAPGTNAVSLEHVIRWWRAGRKDLWGYLTAPYRKWGVTLVLGLLALTYTASGLSKLRFSGFRWMDGETLGFYLRGLTAGNQVYLIGGGPTTWRDDLGLQMYTYGNYSYGNYGSAAMAGIVDWVAHTPAVLIAVSSATVLLEISGFLLFIPRLRSFMLIAYIGMHTTIGLLMGLPFWDYQIICFLLIEWELVGAWAARRLSARQAARERAPVPGAGPSASIDEADPLSSR</sequence>
<dbReference type="EMBL" id="JABEMB010000006">
    <property type="protein sequence ID" value="NNH03445.1"/>
    <property type="molecule type" value="Genomic_DNA"/>
</dbReference>
<feature type="region of interest" description="Disordered" evidence="1">
    <location>
        <begin position="348"/>
        <end position="370"/>
    </location>
</feature>
<protein>
    <recommendedName>
        <fullName evidence="5">HTTM domain-containing protein</fullName>
    </recommendedName>
</protein>
<dbReference type="Proteomes" id="UP000543598">
    <property type="component" value="Unassembled WGS sequence"/>
</dbReference>
<feature type="transmembrane region" description="Helical" evidence="2">
    <location>
        <begin position="136"/>
        <end position="155"/>
    </location>
</feature>
<keyword evidence="2" id="KW-1133">Transmembrane helix</keyword>
<accession>A0A7Y2Q112</accession>
<comment type="caution">
    <text evidence="3">The sequence shown here is derived from an EMBL/GenBank/DDBJ whole genome shotgun (WGS) entry which is preliminary data.</text>
</comment>
<feature type="transmembrane region" description="Helical" evidence="2">
    <location>
        <begin position="176"/>
        <end position="195"/>
    </location>
</feature>
<evidence type="ECO:0000313" key="4">
    <source>
        <dbReference type="Proteomes" id="UP000543598"/>
    </source>
</evidence>
<feature type="transmembrane region" description="Helical" evidence="2">
    <location>
        <begin position="269"/>
        <end position="289"/>
    </location>
</feature>
<evidence type="ECO:0000256" key="1">
    <source>
        <dbReference type="SAM" id="MobiDB-lite"/>
    </source>
</evidence>
<gene>
    <name evidence="3" type="ORF">HLA99_06220</name>
</gene>
<dbReference type="AlphaFoldDB" id="A0A7Y2Q112"/>
<feature type="transmembrane region" description="Helical" evidence="2">
    <location>
        <begin position="84"/>
        <end position="116"/>
    </location>
</feature>
<proteinExistence type="predicted"/>
<keyword evidence="4" id="KW-1185">Reference proteome</keyword>
<dbReference type="RefSeq" id="WP_167037429.1">
    <property type="nucleotide sequence ID" value="NZ_BAAANA010000001.1"/>
</dbReference>
<feature type="transmembrane region" description="Helical" evidence="2">
    <location>
        <begin position="296"/>
        <end position="313"/>
    </location>
</feature>
<keyword evidence="2" id="KW-0812">Transmembrane</keyword>
<organism evidence="3 4">
    <name type="scientific">Microbacterium ulmi</name>
    <dbReference type="NCBI Taxonomy" id="179095"/>
    <lineage>
        <taxon>Bacteria</taxon>
        <taxon>Bacillati</taxon>
        <taxon>Actinomycetota</taxon>
        <taxon>Actinomycetes</taxon>
        <taxon>Micrococcales</taxon>
        <taxon>Microbacteriaceae</taxon>
        <taxon>Microbacterium</taxon>
    </lineage>
</organism>
<evidence type="ECO:0000256" key="2">
    <source>
        <dbReference type="SAM" id="Phobius"/>
    </source>
</evidence>
<keyword evidence="2" id="KW-0472">Membrane</keyword>
<evidence type="ECO:0008006" key="5">
    <source>
        <dbReference type="Google" id="ProtNLM"/>
    </source>
</evidence>
<reference evidence="3 4" key="1">
    <citation type="submission" date="2020-05" db="EMBL/GenBank/DDBJ databases">
        <title>MicrobeNet Type strains.</title>
        <authorList>
            <person name="Nicholson A.C."/>
        </authorList>
    </citation>
    <scope>NUCLEOTIDE SEQUENCE [LARGE SCALE GENOMIC DNA]</scope>
    <source>
        <strain evidence="3 4">JCM 14282</strain>
    </source>
</reference>